<organism evidence="2 3">
    <name type="scientific">Mytilus galloprovincialis</name>
    <name type="common">Mediterranean mussel</name>
    <dbReference type="NCBI Taxonomy" id="29158"/>
    <lineage>
        <taxon>Eukaryota</taxon>
        <taxon>Metazoa</taxon>
        <taxon>Spiralia</taxon>
        <taxon>Lophotrochozoa</taxon>
        <taxon>Mollusca</taxon>
        <taxon>Bivalvia</taxon>
        <taxon>Autobranchia</taxon>
        <taxon>Pteriomorphia</taxon>
        <taxon>Mytilida</taxon>
        <taxon>Mytiloidea</taxon>
        <taxon>Mytilidae</taxon>
        <taxon>Mytilinae</taxon>
        <taxon>Mytilus</taxon>
    </lineage>
</organism>
<dbReference type="Proteomes" id="UP000596742">
    <property type="component" value="Unassembled WGS sequence"/>
</dbReference>
<evidence type="ECO:0000256" key="1">
    <source>
        <dbReference type="SAM" id="Coils"/>
    </source>
</evidence>
<name>A0A8B6GCX5_MYTGA</name>
<accession>A0A8B6GCX5</accession>
<sequence>MLMLILIVLPFGHGFLLDNSQVNAGQSLPANQYLTIAKFVEETNLLQQKVETDTTSLRHYTDNSLALLAAQLQQKFDLIDAKITDKEAQNKTNQALVTLQQRYQALQQRYQALEQTYHNLKNENVILQGKLSVVESELLLIKNKTNINDKRLEMQKECCNETQTVLIKQGHELSLLKNKSTAIDKDISSLNQLSSSKPLQQIKILEEKVQTLYSQTTTLSLKEHARSQDFLALYNMTTHSFTDLEMRTDSKIQQLSNQHNISFSNIKNRMYRLNNDTLQSHNTSVISLERSLEIQIKNIEKNQSNQLGEIASGMQETEKRTNLTLSRLQK</sequence>
<evidence type="ECO:0000313" key="3">
    <source>
        <dbReference type="Proteomes" id="UP000596742"/>
    </source>
</evidence>
<dbReference type="AlphaFoldDB" id="A0A8B6GCX5"/>
<dbReference type="EMBL" id="UYJE01008239">
    <property type="protein sequence ID" value="VDI62280.1"/>
    <property type="molecule type" value="Genomic_DNA"/>
</dbReference>
<reference evidence="2" key="1">
    <citation type="submission" date="2018-11" db="EMBL/GenBank/DDBJ databases">
        <authorList>
            <person name="Alioto T."/>
            <person name="Alioto T."/>
        </authorList>
    </citation>
    <scope>NUCLEOTIDE SEQUENCE</scope>
</reference>
<gene>
    <name evidence="2" type="ORF">MGAL_10B007899</name>
</gene>
<keyword evidence="3" id="KW-1185">Reference proteome</keyword>
<proteinExistence type="predicted"/>
<evidence type="ECO:0000313" key="2">
    <source>
        <dbReference type="EMBL" id="VDI62280.1"/>
    </source>
</evidence>
<protein>
    <submittedName>
        <fullName evidence="2">Uncharacterized protein</fullName>
    </submittedName>
</protein>
<keyword evidence="1" id="KW-0175">Coiled coil</keyword>
<comment type="caution">
    <text evidence="2">The sequence shown here is derived from an EMBL/GenBank/DDBJ whole genome shotgun (WGS) entry which is preliminary data.</text>
</comment>
<dbReference type="OrthoDB" id="10361220at2759"/>
<feature type="coiled-coil region" evidence="1">
    <location>
        <begin position="89"/>
        <end position="130"/>
    </location>
</feature>